<feature type="domain" description="BAR" evidence="1">
    <location>
        <begin position="34"/>
        <end position="156"/>
    </location>
</feature>
<evidence type="ECO:0000313" key="3">
    <source>
        <dbReference type="EMBL" id="KAK6479517.1"/>
    </source>
</evidence>
<proteinExistence type="predicted"/>
<dbReference type="EMBL" id="JAHFZB010000018">
    <property type="protein sequence ID" value="KAK6479517.1"/>
    <property type="molecule type" value="Genomic_DNA"/>
</dbReference>
<dbReference type="Gene3D" id="1.20.1270.60">
    <property type="entry name" value="Arfaptin homology (AH) domain/BAR domain"/>
    <property type="match status" value="1"/>
</dbReference>
<dbReference type="InterPro" id="IPR043593">
    <property type="entry name" value="ASAP"/>
</dbReference>
<keyword evidence="4" id="KW-1185">Reference proteome</keyword>
<evidence type="ECO:0000259" key="1">
    <source>
        <dbReference type="Pfam" id="PF16746"/>
    </source>
</evidence>
<dbReference type="Pfam" id="PF16746">
    <property type="entry name" value="BAR_3"/>
    <property type="match status" value="1"/>
</dbReference>
<dbReference type="InterPro" id="IPR027267">
    <property type="entry name" value="AH/BAR_dom_sf"/>
</dbReference>
<protein>
    <submittedName>
        <fullName evidence="3">Arf-GAP with SH3 domain</fullName>
    </submittedName>
</protein>
<evidence type="ECO:0000313" key="4">
    <source>
        <dbReference type="Proteomes" id="UP001369086"/>
    </source>
</evidence>
<dbReference type="PANTHER" id="PTHR45854">
    <property type="entry name" value="ASAP FAMILY MEMBER"/>
    <property type="match status" value="1"/>
</dbReference>
<name>A0ABR0Z3V9_HUSHU</name>
<gene>
    <name evidence="3" type="ORF">HHUSO_G20278</name>
    <name evidence="2" type="ORF">HHUSO_G28638</name>
</gene>
<organism evidence="3 4">
    <name type="scientific">Huso huso</name>
    <name type="common">Beluga</name>
    <name type="synonym">Acipenser huso</name>
    <dbReference type="NCBI Taxonomy" id="61971"/>
    <lineage>
        <taxon>Eukaryota</taxon>
        <taxon>Metazoa</taxon>
        <taxon>Chordata</taxon>
        <taxon>Craniata</taxon>
        <taxon>Vertebrata</taxon>
        <taxon>Euteleostomi</taxon>
        <taxon>Actinopterygii</taxon>
        <taxon>Chondrostei</taxon>
        <taxon>Acipenseriformes</taxon>
        <taxon>Acipenseridae</taxon>
        <taxon>Huso</taxon>
    </lineage>
</organism>
<sequence length="157" mass="18005">MPEVISVREFIDETHEDYKSPTTSSFTTKMASCRNTVNNIEEALDSDRAVLQKMKKAAKAKHTSGQDHISHLETYITSMEKLAVNFTNNGEEELAASFNKFAEFSKELLTPMKNLLQSMYHNLNFFLDSLVKGDLKEVKGDLKKPFDRSWKDYESKL</sequence>
<dbReference type="EMBL" id="JAHFZB010000030">
    <property type="protein sequence ID" value="KAK6471704.1"/>
    <property type="molecule type" value="Genomic_DNA"/>
</dbReference>
<dbReference type="SUPFAM" id="SSF103657">
    <property type="entry name" value="BAR/IMD domain-like"/>
    <property type="match status" value="1"/>
</dbReference>
<comment type="caution">
    <text evidence="3">The sequence shown here is derived from an EMBL/GenBank/DDBJ whole genome shotgun (WGS) entry which is preliminary data.</text>
</comment>
<dbReference type="PANTHER" id="PTHR45854:SF5">
    <property type="entry name" value="ARF-GAP WITH SH3 DOMAIN, ANK REPEAT AND PH DOMAIN-CONTAINING PROTEIN 1-LIKE"/>
    <property type="match status" value="1"/>
</dbReference>
<evidence type="ECO:0000313" key="2">
    <source>
        <dbReference type="EMBL" id="KAK6471704.1"/>
    </source>
</evidence>
<reference evidence="3 4" key="1">
    <citation type="submission" date="2021-05" db="EMBL/GenBank/DDBJ databases">
        <authorList>
            <person name="Zahm M."/>
            <person name="Klopp C."/>
            <person name="Cabau C."/>
            <person name="Kuhl H."/>
            <person name="Suciu R."/>
            <person name="Ciorpac M."/>
            <person name="Holostenco D."/>
            <person name="Gessner J."/>
            <person name="Wuertz S."/>
            <person name="Hohne C."/>
            <person name="Stock M."/>
            <person name="Gislard M."/>
            <person name="Lluch J."/>
            <person name="Milhes M."/>
            <person name="Lampietro C."/>
            <person name="Lopez Roques C."/>
            <person name="Donnadieu C."/>
            <person name="Du K."/>
            <person name="Schartl M."/>
            <person name="Guiguen Y."/>
        </authorList>
    </citation>
    <scope>NUCLEOTIDE SEQUENCE [LARGE SCALE GENOMIC DNA]</scope>
    <source>
        <strain evidence="3">Hh-F2</strain>
        <tissue evidence="3">Blood</tissue>
    </source>
</reference>
<dbReference type="InterPro" id="IPR004148">
    <property type="entry name" value="BAR_dom"/>
</dbReference>
<accession>A0ABR0Z3V9</accession>
<dbReference type="Proteomes" id="UP001369086">
    <property type="component" value="Unassembled WGS sequence"/>
</dbReference>